<evidence type="ECO:0000256" key="1">
    <source>
        <dbReference type="SAM" id="Phobius"/>
    </source>
</evidence>
<feature type="chain" id="PRO_5040818797" description="MFS transporter" evidence="2">
    <location>
        <begin position="30"/>
        <end position="181"/>
    </location>
</feature>
<dbReference type="RefSeq" id="WP_259627591.1">
    <property type="nucleotide sequence ID" value="NZ_JANYMP010000022.1"/>
</dbReference>
<keyword evidence="1" id="KW-1133">Transmembrane helix</keyword>
<keyword evidence="2" id="KW-0732">Signal</keyword>
<evidence type="ECO:0000313" key="3">
    <source>
        <dbReference type="EMBL" id="MCS7482109.1"/>
    </source>
</evidence>
<keyword evidence="1" id="KW-0472">Membrane</keyword>
<dbReference type="Proteomes" id="UP001141259">
    <property type="component" value="Unassembled WGS sequence"/>
</dbReference>
<keyword evidence="1" id="KW-0812">Transmembrane</keyword>
<gene>
    <name evidence="3" type="ORF">NZH93_35115</name>
</gene>
<feature type="signal peptide" evidence="2">
    <location>
        <begin position="1"/>
        <end position="29"/>
    </location>
</feature>
<accession>A0A9X2VU16</accession>
<evidence type="ECO:0008006" key="5">
    <source>
        <dbReference type="Google" id="ProtNLM"/>
    </source>
</evidence>
<dbReference type="EMBL" id="JANYMP010000022">
    <property type="protein sequence ID" value="MCS7482109.1"/>
    <property type="molecule type" value="Genomic_DNA"/>
</dbReference>
<protein>
    <recommendedName>
        <fullName evidence="5">MFS transporter</fullName>
    </recommendedName>
</protein>
<evidence type="ECO:0000313" key="4">
    <source>
        <dbReference type="Proteomes" id="UP001141259"/>
    </source>
</evidence>
<keyword evidence="4" id="KW-1185">Reference proteome</keyword>
<dbReference type="AlphaFoldDB" id="A0A9X2VU16"/>
<evidence type="ECO:0000256" key="2">
    <source>
        <dbReference type="SAM" id="SignalP"/>
    </source>
</evidence>
<name>A0A9X2VU16_9PSEU</name>
<reference evidence="3" key="1">
    <citation type="submission" date="2022-08" db="EMBL/GenBank/DDBJ databases">
        <authorList>
            <person name="Tistechok S."/>
            <person name="Samborskyy M."/>
            <person name="Roman I."/>
        </authorList>
    </citation>
    <scope>NUCLEOTIDE SEQUENCE</scope>
    <source>
        <strain evidence="3">DSM 103496</strain>
    </source>
</reference>
<feature type="transmembrane region" description="Helical" evidence="1">
    <location>
        <begin position="37"/>
        <end position="56"/>
    </location>
</feature>
<organism evidence="3 4">
    <name type="scientific">Umezawaea endophytica</name>
    <dbReference type="NCBI Taxonomy" id="1654476"/>
    <lineage>
        <taxon>Bacteria</taxon>
        <taxon>Bacillati</taxon>
        <taxon>Actinomycetota</taxon>
        <taxon>Actinomycetes</taxon>
        <taxon>Pseudonocardiales</taxon>
        <taxon>Pseudonocardiaceae</taxon>
        <taxon>Umezawaea</taxon>
    </lineage>
</organism>
<proteinExistence type="predicted"/>
<sequence length="181" mass="18337">MTPKPASTRVVRGLLLAVTSAALSVAAHGAAGGSLSGFAPVLPLVLLVAGAATALADRHRGPLTILAALGVAQFAQHELLDLVHHHRAPAAGLGFDPVQMTTAHVLAALATGLLLAKADSALVSLVDAVSRLLPRTWAPGPVPGPRSTAIRAAGGPQLIELLLRIVNGRRGPPVVLVNRVP</sequence>
<comment type="caution">
    <text evidence="3">The sequence shown here is derived from an EMBL/GenBank/DDBJ whole genome shotgun (WGS) entry which is preliminary data.</text>
</comment>